<dbReference type="InterPro" id="IPR005135">
    <property type="entry name" value="Endo/exonuclease/phosphatase"/>
</dbReference>
<dbReference type="STRING" id="670154.SAMN04488002_2813"/>
<dbReference type="OrthoDB" id="9813425at2"/>
<gene>
    <name evidence="2" type="ORF">SAMN04488002_2813</name>
</gene>
<dbReference type="InterPro" id="IPR051916">
    <property type="entry name" value="GPI-anchor_lipid_remodeler"/>
</dbReference>
<dbReference type="InterPro" id="IPR036691">
    <property type="entry name" value="Endo/exonu/phosph_ase_sf"/>
</dbReference>
<dbReference type="GO" id="GO:0016020">
    <property type="term" value="C:membrane"/>
    <property type="evidence" value="ECO:0007669"/>
    <property type="project" value="GOC"/>
</dbReference>
<keyword evidence="2" id="KW-0255">Endonuclease</keyword>
<sequence length="234" mass="25455">MNQPKSPASLRIASYNIRKARGLDQRRNPSRILQVINELQADVVALQEADLRLGARPAAISRGLIERETDFAVAPIARNDVGLGWHGNAVLVRKGISVGKVTHLDLPGLEPRGAVHLALSGPFEVDLIAAHLGLIRRHRVQQFEAILKAVASDRPTVVAGDFNEWSTNRGMEPLAGRFEVHVPGLSFHARRQIASLDRIALSAGLQLRHAGVEEGPLARRASDHLPIWGDIALA</sequence>
<dbReference type="PANTHER" id="PTHR14859:SF15">
    <property type="entry name" value="ENDONUCLEASE_EXONUCLEASE_PHOSPHATASE DOMAIN-CONTAINING PROTEIN"/>
    <property type="match status" value="1"/>
</dbReference>
<feature type="domain" description="Endonuclease/exonuclease/phosphatase" evidence="1">
    <location>
        <begin position="13"/>
        <end position="224"/>
    </location>
</feature>
<proteinExistence type="predicted"/>
<accession>A0A1I6HCI0</accession>
<dbReference type="PANTHER" id="PTHR14859">
    <property type="entry name" value="CALCOFLUOR WHITE HYPERSENSITIVE PROTEIN PRECURSOR"/>
    <property type="match status" value="1"/>
</dbReference>
<name>A0A1I6HCI0_9RHOB</name>
<dbReference type="Gene3D" id="3.60.10.10">
    <property type="entry name" value="Endonuclease/exonuclease/phosphatase"/>
    <property type="match status" value="1"/>
</dbReference>
<dbReference type="Proteomes" id="UP000199658">
    <property type="component" value="Unassembled WGS sequence"/>
</dbReference>
<keyword evidence="2" id="KW-0269">Exonuclease</keyword>
<evidence type="ECO:0000259" key="1">
    <source>
        <dbReference type="Pfam" id="PF03372"/>
    </source>
</evidence>
<dbReference type="GO" id="GO:0004519">
    <property type="term" value="F:endonuclease activity"/>
    <property type="evidence" value="ECO:0007669"/>
    <property type="project" value="UniProtKB-KW"/>
</dbReference>
<organism evidence="2 3">
    <name type="scientific">Litoreibacter janthinus</name>
    <dbReference type="NCBI Taxonomy" id="670154"/>
    <lineage>
        <taxon>Bacteria</taxon>
        <taxon>Pseudomonadati</taxon>
        <taxon>Pseudomonadota</taxon>
        <taxon>Alphaproteobacteria</taxon>
        <taxon>Rhodobacterales</taxon>
        <taxon>Roseobacteraceae</taxon>
        <taxon>Litoreibacter</taxon>
    </lineage>
</organism>
<dbReference type="SUPFAM" id="SSF56219">
    <property type="entry name" value="DNase I-like"/>
    <property type="match status" value="1"/>
</dbReference>
<keyword evidence="3" id="KW-1185">Reference proteome</keyword>
<dbReference type="Pfam" id="PF03372">
    <property type="entry name" value="Exo_endo_phos"/>
    <property type="match status" value="1"/>
</dbReference>
<dbReference type="AlphaFoldDB" id="A0A1I6HCI0"/>
<dbReference type="RefSeq" id="WP_090217939.1">
    <property type="nucleotide sequence ID" value="NZ_FOYO01000001.1"/>
</dbReference>
<reference evidence="3" key="1">
    <citation type="submission" date="2016-10" db="EMBL/GenBank/DDBJ databases">
        <authorList>
            <person name="Varghese N."/>
            <person name="Submissions S."/>
        </authorList>
    </citation>
    <scope>NUCLEOTIDE SEQUENCE [LARGE SCALE GENOMIC DNA]</scope>
    <source>
        <strain evidence="3">DSM 26921</strain>
    </source>
</reference>
<dbReference type="GO" id="GO:0006506">
    <property type="term" value="P:GPI anchor biosynthetic process"/>
    <property type="evidence" value="ECO:0007669"/>
    <property type="project" value="TreeGrafter"/>
</dbReference>
<evidence type="ECO:0000313" key="3">
    <source>
        <dbReference type="Proteomes" id="UP000199658"/>
    </source>
</evidence>
<evidence type="ECO:0000313" key="2">
    <source>
        <dbReference type="EMBL" id="SFR52084.1"/>
    </source>
</evidence>
<dbReference type="EMBL" id="FOYO01000001">
    <property type="protein sequence ID" value="SFR52084.1"/>
    <property type="molecule type" value="Genomic_DNA"/>
</dbReference>
<protein>
    <submittedName>
        <fullName evidence="2">Metal-dependent hydrolase, endonuclease/exonuclease/phosphatase family</fullName>
    </submittedName>
</protein>
<dbReference type="GO" id="GO:0004527">
    <property type="term" value="F:exonuclease activity"/>
    <property type="evidence" value="ECO:0007669"/>
    <property type="project" value="UniProtKB-KW"/>
</dbReference>
<keyword evidence="2" id="KW-0378">Hydrolase</keyword>
<keyword evidence="2" id="KW-0540">Nuclease</keyword>